<evidence type="ECO:0000259" key="6">
    <source>
        <dbReference type="Pfam" id="PF25954"/>
    </source>
</evidence>
<dbReference type="InterPro" id="IPR058792">
    <property type="entry name" value="Beta-barrel_RND_2"/>
</dbReference>
<organism evidence="8 9">
    <name type="scientific">Arcticibacterium luteifluviistationis</name>
    <dbReference type="NCBI Taxonomy" id="1784714"/>
    <lineage>
        <taxon>Bacteria</taxon>
        <taxon>Pseudomonadati</taxon>
        <taxon>Bacteroidota</taxon>
        <taxon>Cytophagia</taxon>
        <taxon>Cytophagales</taxon>
        <taxon>Leadbetterellaceae</taxon>
        <taxon>Arcticibacterium</taxon>
    </lineage>
</organism>
<dbReference type="KEGG" id="als:DJ013_17055"/>
<feature type="domain" description="CusB-like beta-barrel" evidence="6">
    <location>
        <begin position="197"/>
        <end position="268"/>
    </location>
</feature>
<feature type="domain" description="Multidrug resistance protein MdtA-like C-terminal permuted SH3" evidence="7">
    <location>
        <begin position="272"/>
        <end position="331"/>
    </location>
</feature>
<dbReference type="EMBL" id="CP029480">
    <property type="protein sequence ID" value="AWV99789.1"/>
    <property type="molecule type" value="Genomic_DNA"/>
</dbReference>
<evidence type="ECO:0000256" key="3">
    <source>
        <dbReference type="ARBA" id="ARBA00022448"/>
    </source>
</evidence>
<dbReference type="Proteomes" id="UP000249873">
    <property type="component" value="Chromosome"/>
</dbReference>
<evidence type="ECO:0000256" key="4">
    <source>
        <dbReference type="SAM" id="Coils"/>
    </source>
</evidence>
<accession>A0A2Z4GEM9</accession>
<dbReference type="RefSeq" id="WP_111373157.1">
    <property type="nucleotide sequence ID" value="NZ_CP029480.1"/>
</dbReference>
<evidence type="ECO:0000313" key="9">
    <source>
        <dbReference type="Proteomes" id="UP000249873"/>
    </source>
</evidence>
<gene>
    <name evidence="8" type="ORF">DJ013_17055</name>
</gene>
<proteinExistence type="inferred from homology"/>
<protein>
    <submittedName>
        <fullName evidence="8">Efflux RND transporter periplasmic adaptor subunit</fullName>
    </submittedName>
</protein>
<dbReference type="GO" id="GO:1990281">
    <property type="term" value="C:efflux pump complex"/>
    <property type="evidence" value="ECO:0007669"/>
    <property type="project" value="TreeGrafter"/>
</dbReference>
<dbReference type="Gene3D" id="2.40.30.170">
    <property type="match status" value="1"/>
</dbReference>
<dbReference type="InterPro" id="IPR058627">
    <property type="entry name" value="MdtA-like_C"/>
</dbReference>
<dbReference type="NCBIfam" id="TIGR01730">
    <property type="entry name" value="RND_mfp"/>
    <property type="match status" value="1"/>
</dbReference>
<sequence length="345" mass="37467">MKKISYLLVLGVLFWSCKESGETNETEQKEELESVSTVFPLQKTIQDDILASGVLSSKAELKLAFKTGGMIKRMYVKEGQYVKAGQLLAELDMSEIDAAVNQAKLGLEKAERDVARVKGMLEDEVATKNNLEDATTAFSLAKESVETAKFNQKLSRIYAPQAGKILMKISEQGELITPFVPAIILGTGGSSFNVKVGLADKDVVKVKIGDNAEVRLDAYASEVFPARVTEIAQMINPSTGTYEVELTLNSKGKKLISGFVAKSKITPQSERQVLMIPASALIEAENENAFVFVFNGQSVEKRKILIGGIHENQVEVLTGLSTADQVVTLGANFLSEGQNVKVVNL</sequence>
<reference evidence="8 9" key="1">
    <citation type="submission" date="2018-05" db="EMBL/GenBank/DDBJ databases">
        <title>Complete genome sequence of Arcticibacterium luteifluviistationis SM1504T, a cytophagaceae bacterium isolated from Arctic surface seawater.</title>
        <authorList>
            <person name="Li Y."/>
            <person name="Qin Q.-L."/>
        </authorList>
    </citation>
    <scope>NUCLEOTIDE SEQUENCE [LARGE SCALE GENOMIC DNA]</scope>
    <source>
        <strain evidence="8 9">SM1504</strain>
    </source>
</reference>
<comment type="similarity">
    <text evidence="2">Belongs to the membrane fusion protein (MFP) (TC 8.A.1) family.</text>
</comment>
<feature type="domain" description="Multidrug resistance protein MdtA-like barrel-sandwich hybrid" evidence="5">
    <location>
        <begin position="68"/>
        <end position="177"/>
    </location>
</feature>
<name>A0A2Z4GEM9_9BACT</name>
<dbReference type="AlphaFoldDB" id="A0A2Z4GEM9"/>
<evidence type="ECO:0000256" key="2">
    <source>
        <dbReference type="ARBA" id="ARBA00009477"/>
    </source>
</evidence>
<feature type="coiled-coil region" evidence="4">
    <location>
        <begin position="93"/>
        <end position="127"/>
    </location>
</feature>
<evidence type="ECO:0000259" key="5">
    <source>
        <dbReference type="Pfam" id="PF25917"/>
    </source>
</evidence>
<dbReference type="PANTHER" id="PTHR30469">
    <property type="entry name" value="MULTIDRUG RESISTANCE PROTEIN MDTA"/>
    <property type="match status" value="1"/>
</dbReference>
<keyword evidence="4" id="KW-0175">Coiled coil</keyword>
<evidence type="ECO:0000313" key="8">
    <source>
        <dbReference type="EMBL" id="AWV99789.1"/>
    </source>
</evidence>
<evidence type="ECO:0000256" key="1">
    <source>
        <dbReference type="ARBA" id="ARBA00004196"/>
    </source>
</evidence>
<evidence type="ECO:0000259" key="7">
    <source>
        <dbReference type="Pfam" id="PF25967"/>
    </source>
</evidence>
<dbReference type="Pfam" id="PF25917">
    <property type="entry name" value="BSH_RND"/>
    <property type="match status" value="1"/>
</dbReference>
<dbReference type="InterPro" id="IPR006143">
    <property type="entry name" value="RND_pump_MFP"/>
</dbReference>
<dbReference type="SUPFAM" id="SSF111369">
    <property type="entry name" value="HlyD-like secretion proteins"/>
    <property type="match status" value="1"/>
</dbReference>
<comment type="subcellular location">
    <subcellularLocation>
        <location evidence="1">Cell envelope</location>
    </subcellularLocation>
</comment>
<keyword evidence="3" id="KW-0813">Transport</keyword>
<dbReference type="Pfam" id="PF25954">
    <property type="entry name" value="Beta-barrel_RND_2"/>
    <property type="match status" value="1"/>
</dbReference>
<dbReference type="OrthoDB" id="9798190at2"/>
<dbReference type="Gene3D" id="2.40.420.20">
    <property type="match status" value="1"/>
</dbReference>
<dbReference type="Pfam" id="PF25967">
    <property type="entry name" value="RND-MFP_C"/>
    <property type="match status" value="1"/>
</dbReference>
<keyword evidence="9" id="KW-1185">Reference proteome</keyword>
<dbReference type="Gene3D" id="2.40.50.100">
    <property type="match status" value="1"/>
</dbReference>
<dbReference type="InterPro" id="IPR058625">
    <property type="entry name" value="MdtA-like_BSH"/>
</dbReference>
<dbReference type="GO" id="GO:0015562">
    <property type="term" value="F:efflux transmembrane transporter activity"/>
    <property type="evidence" value="ECO:0007669"/>
    <property type="project" value="TreeGrafter"/>
</dbReference>